<dbReference type="Pfam" id="PF03466">
    <property type="entry name" value="LysR_substrate"/>
    <property type="match status" value="1"/>
</dbReference>
<name>A0A2G1QGA0_9HYPH</name>
<evidence type="ECO:0000259" key="2">
    <source>
        <dbReference type="Pfam" id="PF03466"/>
    </source>
</evidence>
<protein>
    <recommendedName>
        <fullName evidence="2">LysR substrate-binding domain-containing protein</fullName>
    </recommendedName>
</protein>
<comment type="caution">
    <text evidence="3">The sequence shown here is derived from an EMBL/GenBank/DDBJ whole genome shotgun (WGS) entry which is preliminary data.</text>
</comment>
<dbReference type="GO" id="GO:0006351">
    <property type="term" value="P:DNA-templated transcription"/>
    <property type="evidence" value="ECO:0007669"/>
    <property type="project" value="TreeGrafter"/>
</dbReference>
<dbReference type="GO" id="GO:0043565">
    <property type="term" value="F:sequence-specific DNA binding"/>
    <property type="evidence" value="ECO:0007669"/>
    <property type="project" value="TreeGrafter"/>
</dbReference>
<dbReference type="PANTHER" id="PTHR30537">
    <property type="entry name" value="HTH-TYPE TRANSCRIPTIONAL REGULATOR"/>
    <property type="match status" value="1"/>
</dbReference>
<dbReference type="EMBL" id="PDVP01000044">
    <property type="protein sequence ID" value="PHP64557.1"/>
    <property type="molecule type" value="Genomic_DNA"/>
</dbReference>
<feature type="domain" description="LysR substrate-binding" evidence="2">
    <location>
        <begin position="49"/>
        <end position="253"/>
    </location>
</feature>
<sequence length="268" mass="29771">MAEKLVLVDLSAVGAIPTEEALRLKPRLTTGFSVIAEVLSELNEDHTVNRVAVTLPESFAENWFTKRISDFYRQNSAVDLRLNASNRRIDLVADGFDFAIRYSPPPEAGLDAIDLFGDEVLPVCTPGFRDRYELSGTVKSLRGIPIVHLDNRTPDPQWSGWQDWCQKFNVDGDPNSGGVRYSEISSGLQAALAGNGLVLCGITEAYDSIVGGSLVLPFGTEKRMPTGYRYRLLSVSGRRFSPIQKRFRDWVIELAIDFRQSVSELLEG</sequence>
<dbReference type="OrthoDB" id="9804958at2"/>
<dbReference type="InterPro" id="IPR005119">
    <property type="entry name" value="LysR_subst-bd"/>
</dbReference>
<dbReference type="InterPro" id="IPR058163">
    <property type="entry name" value="LysR-type_TF_proteobact-type"/>
</dbReference>
<accession>A0A2G1QGA0</accession>
<dbReference type="GO" id="GO:0003700">
    <property type="term" value="F:DNA-binding transcription factor activity"/>
    <property type="evidence" value="ECO:0007669"/>
    <property type="project" value="TreeGrafter"/>
</dbReference>
<dbReference type="PANTHER" id="PTHR30537:SF74">
    <property type="entry name" value="HTH-TYPE TRANSCRIPTIONAL REGULATOR TRPI"/>
    <property type="match status" value="1"/>
</dbReference>
<dbReference type="SUPFAM" id="SSF53850">
    <property type="entry name" value="Periplasmic binding protein-like II"/>
    <property type="match status" value="1"/>
</dbReference>
<gene>
    <name evidence="3" type="ORF">CSC94_23805</name>
</gene>
<proteinExistence type="inferred from homology"/>
<evidence type="ECO:0000313" key="3">
    <source>
        <dbReference type="EMBL" id="PHP64557.1"/>
    </source>
</evidence>
<reference evidence="3 4" key="1">
    <citation type="submission" date="2017-10" db="EMBL/GenBank/DDBJ databases">
        <title>Sedimentibacterium mangrovi gen. nov., sp. nov., a novel member of family Phyllobacteriacea isolated from mangrove sediment.</title>
        <authorList>
            <person name="Liao H."/>
            <person name="Tian Y."/>
        </authorList>
    </citation>
    <scope>NUCLEOTIDE SEQUENCE [LARGE SCALE GENOMIC DNA]</scope>
    <source>
        <strain evidence="3 4">X9-2-2</strain>
    </source>
</reference>
<dbReference type="RefSeq" id="WP_099308848.1">
    <property type="nucleotide sequence ID" value="NZ_PDVP01000044.1"/>
</dbReference>
<evidence type="ECO:0000256" key="1">
    <source>
        <dbReference type="ARBA" id="ARBA00009437"/>
    </source>
</evidence>
<dbReference type="AlphaFoldDB" id="A0A2G1QGA0"/>
<dbReference type="Gene3D" id="3.40.190.10">
    <property type="entry name" value="Periplasmic binding protein-like II"/>
    <property type="match status" value="2"/>
</dbReference>
<keyword evidence="4" id="KW-1185">Reference proteome</keyword>
<comment type="similarity">
    <text evidence="1">Belongs to the LysR transcriptional regulatory family.</text>
</comment>
<evidence type="ECO:0000313" key="4">
    <source>
        <dbReference type="Proteomes" id="UP000221168"/>
    </source>
</evidence>
<organism evidence="3 4">
    <name type="scientific">Zhengella mangrovi</name>
    <dbReference type="NCBI Taxonomy" id="1982044"/>
    <lineage>
        <taxon>Bacteria</taxon>
        <taxon>Pseudomonadati</taxon>
        <taxon>Pseudomonadota</taxon>
        <taxon>Alphaproteobacteria</taxon>
        <taxon>Hyphomicrobiales</taxon>
        <taxon>Notoacmeibacteraceae</taxon>
        <taxon>Zhengella</taxon>
    </lineage>
</organism>
<dbReference type="Proteomes" id="UP000221168">
    <property type="component" value="Unassembled WGS sequence"/>
</dbReference>